<organism evidence="1 2">
    <name type="scientific">Litoribrevibacter euphylliae</name>
    <dbReference type="NCBI Taxonomy" id="1834034"/>
    <lineage>
        <taxon>Bacteria</taxon>
        <taxon>Pseudomonadati</taxon>
        <taxon>Pseudomonadota</taxon>
        <taxon>Gammaproteobacteria</taxon>
        <taxon>Oceanospirillales</taxon>
        <taxon>Oceanospirillaceae</taxon>
        <taxon>Litoribrevibacter</taxon>
    </lineage>
</organism>
<evidence type="ECO:0000313" key="2">
    <source>
        <dbReference type="Proteomes" id="UP001595476"/>
    </source>
</evidence>
<comment type="caution">
    <text evidence="1">The sequence shown here is derived from an EMBL/GenBank/DDBJ whole genome shotgun (WGS) entry which is preliminary data.</text>
</comment>
<accession>A0ABV7H8R3</accession>
<dbReference type="Proteomes" id="UP001595476">
    <property type="component" value="Unassembled WGS sequence"/>
</dbReference>
<name>A0ABV7H8R3_9GAMM</name>
<dbReference type="RefSeq" id="WP_386716861.1">
    <property type="nucleotide sequence ID" value="NZ_JBHRSZ010000002.1"/>
</dbReference>
<dbReference type="EMBL" id="JBHRSZ010000002">
    <property type="protein sequence ID" value="MFC3150304.1"/>
    <property type="molecule type" value="Genomic_DNA"/>
</dbReference>
<protein>
    <submittedName>
        <fullName evidence="1">Uncharacterized protein</fullName>
    </submittedName>
</protein>
<evidence type="ECO:0000313" key="1">
    <source>
        <dbReference type="EMBL" id="MFC3150304.1"/>
    </source>
</evidence>
<sequence length="364" mass="42232">MFLSKSEVFQDFETGLKNSTINTEILRNASQREIDKSRSLKSVLGVFLLLFLRLMKGKSSKQSYEEVGFHWSNHSIDYNSSQVLNLNYQTPLEFSRNYHLLSVLKLMSVLYGGLLFSNKFRKYGISRGEALLFSFEYAFIYDVLVNHNVSLAFSFGTFCRRMQFIGVICKRNNIEHEVYQHGALRKLDGIKRTYITKFHMKFSEKSEILNSYFIGYKGDDDYVVSTLNREPKFKQTPGRISDSIYFATNPNHLEINLSLVKLLVDNFPHLTVYVSPHPREDFSEYLDLYPGNSNYIVTGDKFKGCSLYIFRPSSIIVEASEEEIPFVVYLSEKDRYEHYMEGVSLGVLKGLDGIELFVRDFFYG</sequence>
<proteinExistence type="predicted"/>
<keyword evidence="2" id="KW-1185">Reference proteome</keyword>
<reference evidence="2" key="1">
    <citation type="journal article" date="2019" name="Int. J. Syst. Evol. Microbiol.">
        <title>The Global Catalogue of Microorganisms (GCM) 10K type strain sequencing project: providing services to taxonomists for standard genome sequencing and annotation.</title>
        <authorList>
            <consortium name="The Broad Institute Genomics Platform"/>
            <consortium name="The Broad Institute Genome Sequencing Center for Infectious Disease"/>
            <person name="Wu L."/>
            <person name="Ma J."/>
        </authorList>
    </citation>
    <scope>NUCLEOTIDE SEQUENCE [LARGE SCALE GENOMIC DNA]</scope>
    <source>
        <strain evidence="2">KCTC 52438</strain>
    </source>
</reference>
<gene>
    <name evidence="1" type="ORF">ACFOEK_04645</name>
</gene>